<dbReference type="EMBL" id="QGKY02000246">
    <property type="protein sequence ID" value="KAF2587391.1"/>
    <property type="molecule type" value="Genomic_DNA"/>
</dbReference>
<dbReference type="AlphaFoldDB" id="A0A8S9JZM0"/>
<evidence type="ECO:0000256" key="1">
    <source>
        <dbReference type="SAM" id="SignalP"/>
    </source>
</evidence>
<keyword evidence="1" id="KW-0732">Signal</keyword>
<proteinExistence type="predicted"/>
<protein>
    <recommendedName>
        <fullName evidence="3">Secreted protein</fullName>
    </recommendedName>
</protein>
<feature type="chain" id="PRO_5035801870" description="Secreted protein" evidence="1">
    <location>
        <begin position="40"/>
        <end position="178"/>
    </location>
</feature>
<evidence type="ECO:0000313" key="2">
    <source>
        <dbReference type="EMBL" id="KAF2587391.1"/>
    </source>
</evidence>
<comment type="caution">
    <text evidence="2">The sequence shown here is derived from an EMBL/GenBank/DDBJ whole genome shotgun (WGS) entry which is preliminary data.</text>
</comment>
<organism evidence="2">
    <name type="scientific">Brassica cretica</name>
    <name type="common">Mustard</name>
    <dbReference type="NCBI Taxonomy" id="69181"/>
    <lineage>
        <taxon>Eukaryota</taxon>
        <taxon>Viridiplantae</taxon>
        <taxon>Streptophyta</taxon>
        <taxon>Embryophyta</taxon>
        <taxon>Tracheophyta</taxon>
        <taxon>Spermatophyta</taxon>
        <taxon>Magnoliopsida</taxon>
        <taxon>eudicotyledons</taxon>
        <taxon>Gunneridae</taxon>
        <taxon>Pentapetalae</taxon>
        <taxon>rosids</taxon>
        <taxon>malvids</taxon>
        <taxon>Brassicales</taxon>
        <taxon>Brassicaceae</taxon>
        <taxon>Brassiceae</taxon>
        <taxon>Brassica</taxon>
    </lineage>
</organism>
<reference evidence="2" key="1">
    <citation type="submission" date="2019-12" db="EMBL/GenBank/DDBJ databases">
        <title>Genome sequencing and annotation of Brassica cretica.</title>
        <authorList>
            <person name="Studholme D.J."/>
            <person name="Sarris P.F."/>
        </authorList>
    </citation>
    <scope>NUCLEOTIDE SEQUENCE</scope>
    <source>
        <strain evidence="2">PFS-102/07</strain>
        <tissue evidence="2">Leaf</tissue>
    </source>
</reference>
<feature type="signal peptide" evidence="1">
    <location>
        <begin position="1"/>
        <end position="39"/>
    </location>
</feature>
<evidence type="ECO:0008006" key="3">
    <source>
        <dbReference type="Google" id="ProtNLM"/>
    </source>
</evidence>
<gene>
    <name evidence="2" type="ORF">F2Q70_00035808</name>
</gene>
<name>A0A8S9JZM0_BRACR</name>
<accession>A0A8S9JZM0</accession>
<sequence>MSGVHASRHTGLCMPVRMRRSQVLRHLVLLCVELHGTASCTSTPPSCVETQQVKWLTPRPDPSDQATSSFSVDLRDFGSSGRVRSSAACLSLGRFQTRAPVRSRIEVRSGTEVRFGGEDRSWIDDRSWFEVPIGGIRCVWVVLVVLSVPVGPMGKVSVLKLDPVGSTLSTPDGVAPIV</sequence>